<dbReference type="RefSeq" id="WP_341470662.1">
    <property type="nucleotide sequence ID" value="NZ_CP128400.1"/>
</dbReference>
<name>A0A8T7M9M0_9CHLR</name>
<dbReference type="InterPro" id="IPR011701">
    <property type="entry name" value="MFS"/>
</dbReference>
<dbReference type="FunFam" id="1.20.1720.10:FF:000004">
    <property type="entry name" value="EmrB/QacA family drug resistance transporter"/>
    <property type="match status" value="1"/>
</dbReference>
<accession>A0A8T7M9M0</accession>
<dbReference type="AlphaFoldDB" id="A0A8T7M9M0"/>
<dbReference type="Proteomes" id="UP000521676">
    <property type="component" value="Unassembled WGS sequence"/>
</dbReference>
<dbReference type="GO" id="GO:0005886">
    <property type="term" value="C:plasma membrane"/>
    <property type="evidence" value="ECO:0007669"/>
    <property type="project" value="UniProtKB-SubCell"/>
</dbReference>
<evidence type="ECO:0000259" key="8">
    <source>
        <dbReference type="PROSITE" id="PS50850"/>
    </source>
</evidence>
<dbReference type="PANTHER" id="PTHR23501">
    <property type="entry name" value="MAJOR FACILITATOR SUPERFAMILY"/>
    <property type="match status" value="1"/>
</dbReference>
<evidence type="ECO:0000256" key="6">
    <source>
        <dbReference type="ARBA" id="ARBA00023136"/>
    </source>
</evidence>
<keyword evidence="2" id="KW-0813">Transport</keyword>
<evidence type="ECO:0000256" key="4">
    <source>
        <dbReference type="ARBA" id="ARBA00022692"/>
    </source>
</evidence>
<feature type="domain" description="Major facilitator superfamily (MFS) profile" evidence="8">
    <location>
        <begin position="22"/>
        <end position="462"/>
    </location>
</feature>
<keyword evidence="5 7" id="KW-1133">Transmembrane helix</keyword>
<dbReference type="EMBL" id="JACATZ010000003">
    <property type="protein sequence ID" value="NWJ48825.1"/>
    <property type="molecule type" value="Genomic_DNA"/>
</dbReference>
<sequence>MAVKELSAEKPQPSENKRLILALSGIIMSILLAALDQTIVNPALPRIVEELQGFSLFAWVSTAYLLTSTATIPIAGRLGDMFGRRTLLLPAVFVFVAGSALSGAAPSMLWLVIFRGFQGIGAGMLQSNAFAMVAELFPDSAKRARWQGLIAAVFGLSSVVGPALGGFITDNLDWRWVFYVNVPVGAVAVLALIFNLPKSTPKGARKVDWLGSFFMTGSVVSLLLALTWGGHAEPRGYAWNSPQILGLLGAALTLLVVFIFVETRVTEPILPLKLFANKGVRTMALVSFTSSATLLGTTLFIPLFIQVVKGQSAASSGAITTPLALAMVTANILTGQFIGRVGYLKLPFISGSLTVLVGMSLLLTINTDSPLWSVTIFMMIIGFGLGQVMPSMTIVVQESVSRREIGVGIATVQFFRSIGSTMGVAVIGTIVTNSYASAITAAPAAAGLPAKLLETISEPQNLLNKGVAGNLPESLVDTVRTTLTAAIHNGLFITTGLAVVVLLGALMVPAIRVKSGLKKRQPTETPVVVKKEELAA</sequence>
<feature type="transmembrane region" description="Helical" evidence="7">
    <location>
        <begin position="346"/>
        <end position="365"/>
    </location>
</feature>
<feature type="transmembrane region" description="Helical" evidence="7">
    <location>
        <begin position="313"/>
        <end position="334"/>
    </location>
</feature>
<dbReference type="PROSITE" id="PS50850">
    <property type="entry name" value="MFS"/>
    <property type="match status" value="1"/>
</dbReference>
<feature type="transmembrane region" description="Helical" evidence="7">
    <location>
        <begin position="490"/>
        <end position="511"/>
    </location>
</feature>
<dbReference type="PRINTS" id="PR01036">
    <property type="entry name" value="TCRTETB"/>
</dbReference>
<dbReference type="CDD" id="cd17502">
    <property type="entry name" value="MFS_Azr1_MDR_like"/>
    <property type="match status" value="1"/>
</dbReference>
<protein>
    <submittedName>
        <fullName evidence="9">MFS transporter</fullName>
    </submittedName>
</protein>
<keyword evidence="4 7" id="KW-0812">Transmembrane</keyword>
<evidence type="ECO:0000256" key="7">
    <source>
        <dbReference type="SAM" id="Phobius"/>
    </source>
</evidence>
<evidence type="ECO:0000313" key="11">
    <source>
        <dbReference type="Proteomes" id="UP000521676"/>
    </source>
</evidence>
<organism evidence="9 11">
    <name type="scientific">Candidatus Chlorohelix allophototropha</name>
    <dbReference type="NCBI Taxonomy" id="3003348"/>
    <lineage>
        <taxon>Bacteria</taxon>
        <taxon>Bacillati</taxon>
        <taxon>Chloroflexota</taxon>
        <taxon>Chloroflexia</taxon>
        <taxon>Candidatus Chloroheliales</taxon>
        <taxon>Candidatus Chloroheliaceae</taxon>
        <taxon>Candidatus Chlorohelix</taxon>
    </lineage>
</organism>
<feature type="transmembrane region" description="Helical" evidence="7">
    <location>
        <begin position="282"/>
        <end position="307"/>
    </location>
</feature>
<feature type="transmembrane region" description="Helical" evidence="7">
    <location>
        <begin position="371"/>
        <end position="395"/>
    </location>
</feature>
<feature type="transmembrane region" description="Helical" evidence="7">
    <location>
        <begin position="209"/>
        <end position="231"/>
    </location>
</feature>
<evidence type="ECO:0000313" key="10">
    <source>
        <dbReference type="EMBL" id="WJW68757.1"/>
    </source>
</evidence>
<dbReference type="Gene3D" id="1.20.1720.10">
    <property type="entry name" value="Multidrug resistance protein D"/>
    <property type="match status" value="1"/>
</dbReference>
<dbReference type="Gene3D" id="1.20.1250.20">
    <property type="entry name" value="MFS general substrate transporter like domains"/>
    <property type="match status" value="1"/>
</dbReference>
<reference evidence="9 11" key="1">
    <citation type="submission" date="2020-06" db="EMBL/GenBank/DDBJ databases">
        <title>Anoxygenic phototrophic Chloroflexota member uses a Type I reaction center.</title>
        <authorList>
            <person name="Tsuji J.M."/>
            <person name="Shaw N.A."/>
            <person name="Nagashima S."/>
            <person name="Venkiteswaran J."/>
            <person name="Schiff S.L."/>
            <person name="Hanada S."/>
            <person name="Tank M."/>
            <person name="Neufeld J.D."/>
        </authorList>
    </citation>
    <scope>NUCLEOTIDE SEQUENCE [LARGE SCALE GENOMIC DNA]</scope>
    <source>
        <strain evidence="9">L227-S17</strain>
    </source>
</reference>
<dbReference type="NCBIfam" id="TIGR00711">
    <property type="entry name" value="efflux_EmrB"/>
    <property type="match status" value="1"/>
</dbReference>
<feature type="transmembrane region" description="Helical" evidence="7">
    <location>
        <begin position="20"/>
        <end position="44"/>
    </location>
</feature>
<dbReference type="PANTHER" id="PTHR23501:SF197">
    <property type="entry name" value="COMD"/>
    <property type="match status" value="1"/>
</dbReference>
<keyword evidence="12" id="KW-1185">Reference proteome</keyword>
<evidence type="ECO:0000313" key="12">
    <source>
        <dbReference type="Proteomes" id="UP001431572"/>
    </source>
</evidence>
<dbReference type="InterPro" id="IPR020846">
    <property type="entry name" value="MFS_dom"/>
</dbReference>
<dbReference type="GO" id="GO:0022857">
    <property type="term" value="F:transmembrane transporter activity"/>
    <property type="evidence" value="ECO:0007669"/>
    <property type="project" value="InterPro"/>
</dbReference>
<dbReference type="InterPro" id="IPR036259">
    <property type="entry name" value="MFS_trans_sf"/>
</dbReference>
<keyword evidence="6 7" id="KW-0472">Membrane</keyword>
<feature type="transmembrane region" description="Helical" evidence="7">
    <location>
        <begin position="149"/>
        <end position="168"/>
    </location>
</feature>
<feature type="transmembrane region" description="Helical" evidence="7">
    <location>
        <begin position="243"/>
        <end position="261"/>
    </location>
</feature>
<evidence type="ECO:0000256" key="3">
    <source>
        <dbReference type="ARBA" id="ARBA00022475"/>
    </source>
</evidence>
<feature type="transmembrane region" description="Helical" evidence="7">
    <location>
        <begin position="174"/>
        <end position="197"/>
    </location>
</feature>
<feature type="transmembrane region" description="Helical" evidence="7">
    <location>
        <begin position="119"/>
        <end position="137"/>
    </location>
</feature>
<gene>
    <name evidence="9" type="ORF">HXX08_23445</name>
    <name evidence="10" type="ORF">OZ401_004374</name>
</gene>
<evidence type="ECO:0000256" key="2">
    <source>
        <dbReference type="ARBA" id="ARBA00022448"/>
    </source>
</evidence>
<keyword evidence="3" id="KW-1003">Cell membrane</keyword>
<dbReference type="SUPFAM" id="SSF103473">
    <property type="entry name" value="MFS general substrate transporter"/>
    <property type="match status" value="2"/>
</dbReference>
<dbReference type="Pfam" id="PF07690">
    <property type="entry name" value="MFS_1"/>
    <property type="match status" value="1"/>
</dbReference>
<evidence type="ECO:0000256" key="1">
    <source>
        <dbReference type="ARBA" id="ARBA00004651"/>
    </source>
</evidence>
<dbReference type="InterPro" id="IPR004638">
    <property type="entry name" value="EmrB-like"/>
</dbReference>
<dbReference type="Proteomes" id="UP001431572">
    <property type="component" value="Chromosome 2"/>
</dbReference>
<feature type="transmembrane region" description="Helical" evidence="7">
    <location>
        <begin position="407"/>
        <end position="431"/>
    </location>
</feature>
<comment type="subcellular location">
    <subcellularLocation>
        <location evidence="1">Cell membrane</location>
        <topology evidence="1">Multi-pass membrane protein</topology>
    </subcellularLocation>
</comment>
<reference evidence="10" key="2">
    <citation type="journal article" date="2024" name="Nature">
        <title>Anoxygenic phototroph of the Chloroflexota uses a type I reaction centre.</title>
        <authorList>
            <person name="Tsuji J.M."/>
            <person name="Shaw N.A."/>
            <person name="Nagashima S."/>
            <person name="Venkiteswaran J.J."/>
            <person name="Schiff S.L."/>
            <person name="Watanabe T."/>
            <person name="Fukui M."/>
            <person name="Hanada S."/>
            <person name="Tank M."/>
            <person name="Neufeld J.D."/>
        </authorList>
    </citation>
    <scope>NUCLEOTIDE SEQUENCE</scope>
    <source>
        <strain evidence="10">L227-S17</strain>
    </source>
</reference>
<feature type="transmembrane region" description="Helical" evidence="7">
    <location>
        <begin position="56"/>
        <end position="75"/>
    </location>
</feature>
<proteinExistence type="predicted"/>
<evidence type="ECO:0000256" key="5">
    <source>
        <dbReference type="ARBA" id="ARBA00022989"/>
    </source>
</evidence>
<feature type="transmembrane region" description="Helical" evidence="7">
    <location>
        <begin position="87"/>
        <end position="113"/>
    </location>
</feature>
<dbReference type="EMBL" id="CP128400">
    <property type="protein sequence ID" value="WJW68757.1"/>
    <property type="molecule type" value="Genomic_DNA"/>
</dbReference>
<evidence type="ECO:0000313" key="9">
    <source>
        <dbReference type="EMBL" id="NWJ48825.1"/>
    </source>
</evidence>